<reference evidence="1 2" key="1">
    <citation type="submission" date="2024-08" db="EMBL/GenBank/DDBJ databases">
        <authorList>
            <person name="Cucini C."/>
            <person name="Frati F."/>
        </authorList>
    </citation>
    <scope>NUCLEOTIDE SEQUENCE [LARGE SCALE GENOMIC DNA]</scope>
</reference>
<accession>A0ABP1S930</accession>
<sequence>MEPKYSFLVLNIYFCIVNLSFHCESRYSSRQRIFQSGELDIISSKKGIPKTDNSREYFEARSGFQIKRAIYGYKLPRRFDNVERRSGSCRSDDECESHRFCSIHGFCHHRNGRGGPNRLYFERDSEARNEVPRDYSIDFITGSN</sequence>
<comment type="caution">
    <text evidence="1">The sequence shown here is derived from an EMBL/GenBank/DDBJ whole genome shotgun (WGS) entry which is preliminary data.</text>
</comment>
<evidence type="ECO:0000313" key="1">
    <source>
        <dbReference type="EMBL" id="CAL8146147.1"/>
    </source>
</evidence>
<dbReference type="Proteomes" id="UP001642540">
    <property type="component" value="Unassembled WGS sequence"/>
</dbReference>
<organism evidence="1 2">
    <name type="scientific">Orchesella dallaii</name>
    <dbReference type="NCBI Taxonomy" id="48710"/>
    <lineage>
        <taxon>Eukaryota</taxon>
        <taxon>Metazoa</taxon>
        <taxon>Ecdysozoa</taxon>
        <taxon>Arthropoda</taxon>
        <taxon>Hexapoda</taxon>
        <taxon>Collembola</taxon>
        <taxon>Entomobryomorpha</taxon>
        <taxon>Entomobryoidea</taxon>
        <taxon>Orchesellidae</taxon>
        <taxon>Orchesellinae</taxon>
        <taxon>Orchesella</taxon>
    </lineage>
</organism>
<name>A0ABP1S930_9HEXA</name>
<dbReference type="EMBL" id="CAXLJM020000164">
    <property type="protein sequence ID" value="CAL8146147.1"/>
    <property type="molecule type" value="Genomic_DNA"/>
</dbReference>
<evidence type="ECO:0008006" key="3">
    <source>
        <dbReference type="Google" id="ProtNLM"/>
    </source>
</evidence>
<gene>
    <name evidence="1" type="ORF">ODALV1_LOCUS30719</name>
</gene>
<evidence type="ECO:0000313" key="2">
    <source>
        <dbReference type="Proteomes" id="UP001642540"/>
    </source>
</evidence>
<proteinExistence type="predicted"/>
<protein>
    <recommendedName>
        <fullName evidence="3">Secreted protein</fullName>
    </recommendedName>
</protein>
<keyword evidence="2" id="KW-1185">Reference proteome</keyword>